<evidence type="ECO:0000256" key="1">
    <source>
        <dbReference type="ARBA" id="ARBA00023186"/>
    </source>
</evidence>
<feature type="region of interest" description="Disordered" evidence="2">
    <location>
        <begin position="79"/>
        <end position="100"/>
    </location>
</feature>
<dbReference type="CDD" id="cd06257">
    <property type="entry name" value="DnaJ"/>
    <property type="match status" value="1"/>
</dbReference>
<dbReference type="PANTHER" id="PTHR44145:SF3">
    <property type="entry name" value="DNAJ HOMOLOG SUBFAMILY A MEMBER 3, MITOCHONDRIAL"/>
    <property type="match status" value="1"/>
</dbReference>
<feature type="domain" description="J" evidence="3">
    <location>
        <begin position="6"/>
        <end position="71"/>
    </location>
</feature>
<dbReference type="Pfam" id="PF00226">
    <property type="entry name" value="DnaJ"/>
    <property type="match status" value="1"/>
</dbReference>
<sequence length="197" mass="22882">MKAVDCYYSLLKVARTASGHEIKRAYRDLALKYHPDRNAGCKDKAAIFTDLTKAYQILVDQKLRDAYDRRMGFGRRVNYEQQAARRSRGPGLYTAPPPPGQAGFNEAEWNAWHHGENATMDDPVQINKKFHNMDNKHTQFFMRQQTKITEHQTSDGFSSYRKANDAKKIILDRVRQRREMRKAGIEREEVVQDCTIS</sequence>
<evidence type="ECO:0000259" key="3">
    <source>
        <dbReference type="PROSITE" id="PS50076"/>
    </source>
</evidence>
<dbReference type="InterPro" id="IPR018253">
    <property type="entry name" value="DnaJ_domain_CS"/>
</dbReference>
<dbReference type="PROSITE" id="PS50076">
    <property type="entry name" value="DNAJ_2"/>
    <property type="match status" value="1"/>
</dbReference>
<name>A0A6V1QXW6_HETAK</name>
<protein>
    <recommendedName>
        <fullName evidence="3">J domain-containing protein</fullName>
    </recommendedName>
</protein>
<dbReference type="PRINTS" id="PR00625">
    <property type="entry name" value="JDOMAIN"/>
</dbReference>
<dbReference type="AlphaFoldDB" id="A0A6V1QXW6"/>
<proteinExistence type="predicted"/>
<organism evidence="4">
    <name type="scientific">Heterosigma akashiwo</name>
    <name type="common">Chromophytic alga</name>
    <name type="synonym">Heterosigma carterae</name>
    <dbReference type="NCBI Taxonomy" id="2829"/>
    <lineage>
        <taxon>Eukaryota</taxon>
        <taxon>Sar</taxon>
        <taxon>Stramenopiles</taxon>
        <taxon>Ochrophyta</taxon>
        <taxon>Raphidophyceae</taxon>
        <taxon>Chattonellales</taxon>
        <taxon>Chattonellaceae</taxon>
        <taxon>Heterosigma</taxon>
    </lineage>
</organism>
<dbReference type="Gene3D" id="1.10.287.110">
    <property type="entry name" value="DnaJ domain"/>
    <property type="match status" value="1"/>
</dbReference>
<accession>A0A6V1QXW6</accession>
<reference evidence="4" key="1">
    <citation type="submission" date="2021-01" db="EMBL/GenBank/DDBJ databases">
        <authorList>
            <person name="Corre E."/>
            <person name="Pelletier E."/>
            <person name="Niang G."/>
            <person name="Scheremetjew M."/>
            <person name="Finn R."/>
            <person name="Kale V."/>
            <person name="Holt S."/>
            <person name="Cochrane G."/>
            <person name="Meng A."/>
            <person name="Brown T."/>
            <person name="Cohen L."/>
        </authorList>
    </citation>
    <scope>NUCLEOTIDE SEQUENCE</scope>
    <source>
        <strain evidence="4">CCMP3107</strain>
    </source>
</reference>
<dbReference type="PROSITE" id="PS00636">
    <property type="entry name" value="DNAJ_1"/>
    <property type="match status" value="1"/>
</dbReference>
<evidence type="ECO:0000256" key="2">
    <source>
        <dbReference type="SAM" id="MobiDB-lite"/>
    </source>
</evidence>
<dbReference type="SMART" id="SM00271">
    <property type="entry name" value="DnaJ"/>
    <property type="match status" value="1"/>
</dbReference>
<dbReference type="InterPro" id="IPR051938">
    <property type="entry name" value="Apopto_cytoskel_mod"/>
</dbReference>
<dbReference type="InterPro" id="IPR036869">
    <property type="entry name" value="J_dom_sf"/>
</dbReference>
<keyword evidence="1" id="KW-0143">Chaperone</keyword>
<dbReference type="InterPro" id="IPR001623">
    <property type="entry name" value="DnaJ_domain"/>
</dbReference>
<dbReference type="EMBL" id="HBIU01049006">
    <property type="protein sequence ID" value="CAE0642957.1"/>
    <property type="molecule type" value="Transcribed_RNA"/>
</dbReference>
<evidence type="ECO:0000313" key="4">
    <source>
        <dbReference type="EMBL" id="CAE0642957.1"/>
    </source>
</evidence>
<dbReference type="SUPFAM" id="SSF46565">
    <property type="entry name" value="Chaperone J-domain"/>
    <property type="match status" value="1"/>
</dbReference>
<dbReference type="PANTHER" id="PTHR44145">
    <property type="entry name" value="DNAJ HOMOLOG SUBFAMILY A MEMBER 3, MITOCHONDRIAL"/>
    <property type="match status" value="1"/>
</dbReference>
<gene>
    <name evidence="4" type="ORF">HAKA00212_LOCUS21815</name>
</gene>